<evidence type="ECO:0000259" key="2">
    <source>
        <dbReference type="Pfam" id="PF07127"/>
    </source>
</evidence>
<name>I3S772_MEDTR</name>
<keyword evidence="1" id="KW-0472">Membrane</keyword>
<feature type="transmembrane region" description="Helical" evidence="1">
    <location>
        <begin position="7"/>
        <end position="22"/>
    </location>
</feature>
<sequence length="71" mass="8194">MIKVVKFIYVMIIILSLFQLSINSREKVNCLDDADCLEVSCLNGSNAECVGNSCVCVFVFYRENFDEQFRR</sequence>
<organism evidence="3">
    <name type="scientific">Medicago truncatula</name>
    <name type="common">Barrel medic</name>
    <name type="synonym">Medicago tribuloides</name>
    <dbReference type="NCBI Taxonomy" id="3880"/>
    <lineage>
        <taxon>Eukaryota</taxon>
        <taxon>Viridiplantae</taxon>
        <taxon>Streptophyta</taxon>
        <taxon>Embryophyta</taxon>
        <taxon>Tracheophyta</taxon>
        <taxon>Spermatophyta</taxon>
        <taxon>Magnoliopsida</taxon>
        <taxon>eudicotyledons</taxon>
        <taxon>Gunneridae</taxon>
        <taxon>Pentapetalae</taxon>
        <taxon>rosids</taxon>
        <taxon>fabids</taxon>
        <taxon>Fabales</taxon>
        <taxon>Fabaceae</taxon>
        <taxon>Papilionoideae</taxon>
        <taxon>50 kb inversion clade</taxon>
        <taxon>NPAAA clade</taxon>
        <taxon>Hologalegina</taxon>
        <taxon>IRL clade</taxon>
        <taxon>Trifolieae</taxon>
        <taxon>Medicago</taxon>
    </lineage>
</organism>
<evidence type="ECO:0000313" key="3">
    <source>
        <dbReference type="EMBL" id="AFK36114.1"/>
    </source>
</evidence>
<keyword evidence="1" id="KW-0812">Transmembrane</keyword>
<dbReference type="AlphaFoldDB" id="I3S772"/>
<dbReference type="EMBL" id="BT136319">
    <property type="protein sequence ID" value="AFK36114.1"/>
    <property type="molecule type" value="mRNA"/>
</dbReference>
<evidence type="ECO:0000256" key="1">
    <source>
        <dbReference type="SAM" id="Phobius"/>
    </source>
</evidence>
<reference evidence="3" key="1">
    <citation type="submission" date="2012-05" db="EMBL/GenBank/DDBJ databases">
        <authorList>
            <person name="Krishnakumar V."/>
            <person name="Cheung F."/>
            <person name="Xiao Y."/>
            <person name="Chan A."/>
            <person name="Moskal W.A."/>
            <person name="Town C.D."/>
        </authorList>
    </citation>
    <scope>NUCLEOTIDE SEQUENCE</scope>
</reference>
<dbReference type="GO" id="GO:0046872">
    <property type="term" value="F:metal ion binding"/>
    <property type="evidence" value="ECO:0007669"/>
    <property type="project" value="InterPro"/>
</dbReference>
<dbReference type="InterPro" id="IPR009810">
    <property type="entry name" value="Nodulin_late_dom"/>
</dbReference>
<accession>I3S772</accession>
<proteinExistence type="evidence at transcript level"/>
<protein>
    <recommendedName>
        <fullName evidence="2">Late nodulin domain-containing protein</fullName>
    </recommendedName>
</protein>
<dbReference type="Pfam" id="PF07127">
    <property type="entry name" value="Nodulin_late"/>
    <property type="match status" value="1"/>
</dbReference>
<keyword evidence="1" id="KW-1133">Transmembrane helix</keyword>
<feature type="domain" description="Late nodulin" evidence="2">
    <location>
        <begin position="1"/>
        <end position="54"/>
    </location>
</feature>